<name>A0A502I9P5_BRELA</name>
<organism evidence="1 2">
    <name type="scientific">Brevibacillus laterosporus</name>
    <name type="common">Bacillus laterosporus</name>
    <dbReference type="NCBI Taxonomy" id="1465"/>
    <lineage>
        <taxon>Bacteria</taxon>
        <taxon>Bacillati</taxon>
        <taxon>Bacillota</taxon>
        <taxon>Bacilli</taxon>
        <taxon>Bacillales</taxon>
        <taxon>Paenibacillaceae</taxon>
        <taxon>Brevibacillus</taxon>
    </lineage>
</organism>
<keyword evidence="2" id="KW-1185">Reference proteome</keyword>
<accession>A0A502I9P5</accession>
<dbReference type="AlphaFoldDB" id="A0A502I9P5"/>
<reference evidence="1 2" key="1">
    <citation type="submission" date="2018-11" db="EMBL/GenBank/DDBJ databases">
        <title>Phylogenetic determinants of toxin gene distribution in genomes of Brevibacillus laterosporus.</title>
        <authorList>
            <person name="Glare T.R."/>
            <person name="Durrant A."/>
            <person name="Berry C."/>
            <person name="Palma L."/>
            <person name="Ormskirk M."/>
            <person name="Cox M.O."/>
        </authorList>
    </citation>
    <scope>NUCLEOTIDE SEQUENCE [LARGE SCALE GENOMIC DNA]</scope>
    <source>
        <strain evidence="1 2">1821L</strain>
    </source>
</reference>
<dbReference type="Proteomes" id="UP000319432">
    <property type="component" value="Chromosome"/>
</dbReference>
<protein>
    <submittedName>
        <fullName evidence="1">Uncharacterized protein</fullName>
    </submittedName>
</protein>
<gene>
    <name evidence="1" type="ORF">EEL30_21220</name>
</gene>
<dbReference type="EMBL" id="CP033464">
    <property type="protein sequence ID" value="QDX94574.1"/>
    <property type="molecule type" value="Genomic_DNA"/>
</dbReference>
<dbReference type="OrthoDB" id="7068820at2"/>
<evidence type="ECO:0000313" key="1">
    <source>
        <dbReference type="EMBL" id="QDX94574.1"/>
    </source>
</evidence>
<proteinExistence type="predicted"/>
<sequence length="107" mass="12773">MKKSIKKIWIEREEFATPPDVFDDNTDVIITFSDNTRWIASFFTYQNIESLRKQNQETGEKLHGTFYWSSDMVLIDNTKRETIEKVVNHLIESNWFDMIFSKISDDN</sequence>
<evidence type="ECO:0000313" key="2">
    <source>
        <dbReference type="Proteomes" id="UP000319432"/>
    </source>
</evidence>